<dbReference type="SUPFAM" id="SSF54495">
    <property type="entry name" value="UBC-like"/>
    <property type="match status" value="1"/>
</dbReference>
<evidence type="ECO:0000313" key="7">
    <source>
        <dbReference type="Proteomes" id="UP000324585"/>
    </source>
</evidence>
<accession>A0A5J4Z010</accession>
<dbReference type="CDD" id="cd23812">
    <property type="entry name" value="UBCc_ScPEX4-like"/>
    <property type="match status" value="1"/>
</dbReference>
<gene>
    <name evidence="6" type="ORF">FVE85_0938</name>
</gene>
<keyword evidence="2 4" id="KW-0833">Ubl conjugation pathway</keyword>
<dbReference type="GO" id="GO:0016740">
    <property type="term" value="F:transferase activity"/>
    <property type="evidence" value="ECO:0007669"/>
    <property type="project" value="UniProtKB-KW"/>
</dbReference>
<dbReference type="Pfam" id="PF00179">
    <property type="entry name" value="UQ_con"/>
    <property type="match status" value="1"/>
</dbReference>
<evidence type="ECO:0000259" key="5">
    <source>
        <dbReference type="PROSITE" id="PS50127"/>
    </source>
</evidence>
<protein>
    <submittedName>
        <fullName evidence="6">Protein PEROXIN-4</fullName>
    </submittedName>
</protein>
<keyword evidence="4" id="KW-0067">ATP-binding</keyword>
<dbReference type="InterPro" id="IPR016135">
    <property type="entry name" value="UBQ-conjugating_enzyme/RWD"/>
</dbReference>
<dbReference type="AlphaFoldDB" id="A0A5J4Z010"/>
<organism evidence="6 7">
    <name type="scientific">Porphyridium purpureum</name>
    <name type="common">Red alga</name>
    <name type="synonym">Porphyridium cruentum</name>
    <dbReference type="NCBI Taxonomy" id="35688"/>
    <lineage>
        <taxon>Eukaryota</taxon>
        <taxon>Rhodophyta</taxon>
        <taxon>Bangiophyceae</taxon>
        <taxon>Porphyridiales</taxon>
        <taxon>Porphyridiaceae</taxon>
        <taxon>Porphyridium</taxon>
    </lineage>
</organism>
<evidence type="ECO:0000313" key="6">
    <source>
        <dbReference type="EMBL" id="KAA8497209.1"/>
    </source>
</evidence>
<dbReference type="InterPro" id="IPR000608">
    <property type="entry name" value="UBC"/>
</dbReference>
<dbReference type="InterPro" id="IPR023313">
    <property type="entry name" value="UBQ-conjugating_AS"/>
</dbReference>
<dbReference type="EMBL" id="VRMN01000002">
    <property type="protein sequence ID" value="KAA8497209.1"/>
    <property type="molecule type" value="Genomic_DNA"/>
</dbReference>
<comment type="caution">
    <text evidence="6">The sequence shown here is derived from an EMBL/GenBank/DDBJ whole genome shotgun (WGS) entry which is preliminary data.</text>
</comment>
<keyword evidence="7" id="KW-1185">Reference proteome</keyword>
<feature type="active site" description="Glycyl thioester intermediate" evidence="3">
    <location>
        <position position="90"/>
    </location>
</feature>
<dbReference type="PANTHER" id="PTHR24067">
    <property type="entry name" value="UBIQUITIN-CONJUGATING ENZYME E2"/>
    <property type="match status" value="1"/>
</dbReference>
<dbReference type="GO" id="GO:0005524">
    <property type="term" value="F:ATP binding"/>
    <property type="evidence" value="ECO:0007669"/>
    <property type="project" value="UniProtKB-UniRule"/>
</dbReference>
<reference evidence="7" key="1">
    <citation type="journal article" date="2019" name="Nat. Commun.">
        <title>Expansion of phycobilisome linker gene families in mesophilic red algae.</title>
        <authorList>
            <person name="Lee J."/>
            <person name="Kim D."/>
            <person name="Bhattacharya D."/>
            <person name="Yoon H.S."/>
        </authorList>
    </citation>
    <scope>NUCLEOTIDE SEQUENCE [LARGE SCALE GENOMIC DNA]</scope>
    <source>
        <strain evidence="7">CCMP 1328</strain>
    </source>
</reference>
<proteinExistence type="inferred from homology"/>
<dbReference type="PROSITE" id="PS00183">
    <property type="entry name" value="UBC_1"/>
    <property type="match status" value="1"/>
</dbReference>
<name>A0A5J4Z010_PORPP</name>
<dbReference type="SMART" id="SM00212">
    <property type="entry name" value="UBCc"/>
    <property type="match status" value="1"/>
</dbReference>
<keyword evidence="4" id="KW-0547">Nucleotide-binding</keyword>
<dbReference type="Proteomes" id="UP000324585">
    <property type="component" value="Unassembled WGS sequence"/>
</dbReference>
<dbReference type="InterPro" id="IPR050113">
    <property type="entry name" value="Ub_conjugating_enzyme"/>
</dbReference>
<feature type="domain" description="UBC core" evidence="5">
    <location>
        <begin position="1"/>
        <end position="153"/>
    </location>
</feature>
<evidence type="ECO:0000256" key="4">
    <source>
        <dbReference type="RuleBase" id="RU362109"/>
    </source>
</evidence>
<evidence type="ECO:0000256" key="1">
    <source>
        <dbReference type="ARBA" id="ARBA00022679"/>
    </source>
</evidence>
<dbReference type="OMA" id="WRAVMKG"/>
<keyword evidence="1" id="KW-0808">Transferase</keyword>
<dbReference type="PROSITE" id="PS50127">
    <property type="entry name" value="UBC_2"/>
    <property type="match status" value="1"/>
</dbReference>
<comment type="similarity">
    <text evidence="4">Belongs to the ubiquitin-conjugating enzyme family.</text>
</comment>
<sequence length="154" mass="17107">MMSGRLMKEYRELQKEASQCSDPDIVLTPSENNFTSWRGRIKGPAGTPFENGHFMLDIMIPSSYPMSPPNIRFATKIFHPNVHAKTGEICLDILKTAWSPAWTLQSTCRAIIVLLSHPEADSPLNCDAGNLIRAGDARGFGSVARMYTMLYASK</sequence>
<evidence type="ECO:0000256" key="3">
    <source>
        <dbReference type="PROSITE-ProRule" id="PRU10133"/>
    </source>
</evidence>
<dbReference type="OrthoDB" id="9973183at2759"/>
<dbReference type="Gene3D" id="3.10.110.10">
    <property type="entry name" value="Ubiquitin Conjugating Enzyme"/>
    <property type="match status" value="1"/>
</dbReference>
<evidence type="ECO:0000256" key="2">
    <source>
        <dbReference type="ARBA" id="ARBA00022786"/>
    </source>
</evidence>